<reference evidence="1 2" key="1">
    <citation type="submission" date="2018-03" db="EMBL/GenBank/DDBJ databases">
        <title>Genome sequence of Clostridium thermopalmarium DSM 5974.</title>
        <authorList>
            <person name="Poehlein A."/>
            <person name="Daniel R."/>
        </authorList>
    </citation>
    <scope>NUCLEOTIDE SEQUENCE [LARGE SCALE GENOMIC DNA]</scope>
    <source>
        <strain evidence="1 2">DSM 5974</strain>
    </source>
</reference>
<accession>A0A2T0AN57</accession>
<dbReference type="AlphaFoldDB" id="A0A2T0AN57"/>
<name>A0A2T0AN57_9CLOT</name>
<dbReference type="RefSeq" id="WP_165815401.1">
    <property type="nucleotide sequence ID" value="NZ_PVXN01000057.1"/>
</dbReference>
<keyword evidence="2" id="KW-1185">Reference proteome</keyword>
<dbReference type="Proteomes" id="UP000239614">
    <property type="component" value="Unassembled WGS sequence"/>
</dbReference>
<proteinExistence type="predicted"/>
<organism evidence="1 2">
    <name type="scientific">Clostridium thermopalmarium DSM 5974</name>
    <dbReference type="NCBI Taxonomy" id="1121340"/>
    <lineage>
        <taxon>Bacteria</taxon>
        <taxon>Bacillati</taxon>
        <taxon>Bacillota</taxon>
        <taxon>Clostridia</taxon>
        <taxon>Eubacteriales</taxon>
        <taxon>Clostridiaceae</taxon>
        <taxon>Clostridium</taxon>
    </lineage>
</organism>
<comment type="caution">
    <text evidence="1">The sequence shown here is derived from an EMBL/GenBank/DDBJ whole genome shotgun (WGS) entry which is preliminary data.</text>
</comment>
<evidence type="ECO:0000313" key="2">
    <source>
        <dbReference type="Proteomes" id="UP000239614"/>
    </source>
</evidence>
<gene>
    <name evidence="1" type="ORF">CPAL_22680</name>
</gene>
<sequence length="58" mass="6842">MRIETKITLTLMKYPTHIRDAYTKILTLESIHKTRTAKENEEILKRIISIIQEASDEI</sequence>
<evidence type="ECO:0000313" key="1">
    <source>
        <dbReference type="EMBL" id="PRR70316.1"/>
    </source>
</evidence>
<protein>
    <submittedName>
        <fullName evidence="1">Uncharacterized protein</fullName>
    </submittedName>
</protein>
<dbReference type="EMBL" id="PVXN01000057">
    <property type="protein sequence ID" value="PRR70316.1"/>
    <property type="molecule type" value="Genomic_DNA"/>
</dbReference>